<gene>
    <name evidence="1" type="ORF">AB0759_20790</name>
</gene>
<evidence type="ECO:0000313" key="2">
    <source>
        <dbReference type="Proteomes" id="UP001628874"/>
    </source>
</evidence>
<evidence type="ECO:0000313" key="1">
    <source>
        <dbReference type="EMBL" id="MFL9463048.1"/>
    </source>
</evidence>
<dbReference type="EMBL" id="JBFQGM010000007">
    <property type="protein sequence ID" value="MFL9463048.1"/>
    <property type="molecule type" value="Genomic_DNA"/>
</dbReference>
<organism evidence="1 2">
    <name type="scientific">Scytonema tolypothrichoides VB-61278_2</name>
    <dbReference type="NCBI Taxonomy" id="3232314"/>
    <lineage>
        <taxon>Bacteria</taxon>
        <taxon>Bacillati</taxon>
        <taxon>Cyanobacteriota</taxon>
        <taxon>Cyanophyceae</taxon>
        <taxon>Nostocales</taxon>
        <taxon>Scytonemataceae</taxon>
        <taxon>Scytonema</taxon>
    </lineage>
</organism>
<accession>A0ABW8WQ19</accession>
<dbReference type="RefSeq" id="WP_336604406.1">
    <property type="nucleotide sequence ID" value="NZ_JBFQGM010000007.1"/>
</dbReference>
<protein>
    <submittedName>
        <fullName evidence="1">Uncharacterized protein</fullName>
    </submittedName>
</protein>
<proteinExistence type="predicted"/>
<comment type="caution">
    <text evidence="1">The sequence shown here is derived from an EMBL/GenBank/DDBJ whole genome shotgun (WGS) entry which is preliminary data.</text>
</comment>
<reference evidence="1 2" key="1">
    <citation type="submission" date="2024-07" db="EMBL/GenBank/DDBJ databases">
        <authorList>
            <person name="Tripathy S."/>
        </authorList>
    </citation>
    <scope>NUCLEOTIDE SEQUENCE [LARGE SCALE GENOMIC DNA]</scope>
    <source>
        <strain evidence="1 2">VB-61278_2</strain>
    </source>
</reference>
<dbReference type="Proteomes" id="UP001628874">
    <property type="component" value="Unassembled WGS sequence"/>
</dbReference>
<sequence length="25" mass="3090">MERILNPQHPNAQTFVNWFKNLYDL</sequence>
<name>A0ABW8WQ19_9CYAN</name>
<keyword evidence="2" id="KW-1185">Reference proteome</keyword>